<evidence type="ECO:0000256" key="19">
    <source>
        <dbReference type="SAM" id="MobiDB-lite"/>
    </source>
</evidence>
<dbReference type="GO" id="GO:0000278">
    <property type="term" value="P:mitotic cell cycle"/>
    <property type="evidence" value="ECO:0007669"/>
    <property type="project" value="InterPro"/>
</dbReference>
<accession>A0A1L9VP42</accession>
<dbReference type="GO" id="GO:0072686">
    <property type="term" value="C:mitotic spindle"/>
    <property type="evidence" value="ECO:0007669"/>
    <property type="project" value="InterPro"/>
</dbReference>
<gene>
    <name evidence="21" type="ORF">ASPGLDRAFT_147227</name>
</gene>
<evidence type="ECO:0000256" key="6">
    <source>
        <dbReference type="ARBA" id="ARBA00022490"/>
    </source>
</evidence>
<feature type="region of interest" description="Disordered" evidence="19">
    <location>
        <begin position="1"/>
        <end position="62"/>
    </location>
</feature>
<proteinExistence type="inferred from homology"/>
<keyword evidence="8" id="KW-0493">Microtubule</keyword>
<keyword evidence="20" id="KW-0812">Transmembrane</keyword>
<evidence type="ECO:0000256" key="1">
    <source>
        <dbReference type="ARBA" id="ARBA00004123"/>
    </source>
</evidence>
<dbReference type="GO" id="GO:0007059">
    <property type="term" value="P:chromosome segregation"/>
    <property type="evidence" value="ECO:0007669"/>
    <property type="project" value="UniProtKB-KW"/>
</dbReference>
<evidence type="ECO:0000256" key="20">
    <source>
        <dbReference type="SAM" id="Phobius"/>
    </source>
</evidence>
<evidence type="ECO:0000256" key="4">
    <source>
        <dbReference type="ARBA" id="ARBA00005366"/>
    </source>
</evidence>
<evidence type="ECO:0000256" key="16">
    <source>
        <dbReference type="ARBA" id="ARBA00023328"/>
    </source>
</evidence>
<dbReference type="PANTHER" id="PTHR28216">
    <property type="entry name" value="DASH COMPLEX SUBUNIT DUO1"/>
    <property type="match status" value="1"/>
</dbReference>
<keyword evidence="13" id="KW-0206">Cytoskeleton</keyword>
<keyword evidence="20" id="KW-0472">Membrane</keyword>
<keyword evidence="15" id="KW-0131">Cell cycle</keyword>
<evidence type="ECO:0000256" key="9">
    <source>
        <dbReference type="ARBA" id="ARBA00022776"/>
    </source>
</evidence>
<feature type="transmembrane region" description="Helical" evidence="20">
    <location>
        <begin position="362"/>
        <end position="380"/>
    </location>
</feature>
<evidence type="ECO:0000256" key="11">
    <source>
        <dbReference type="ARBA" id="ARBA00022838"/>
    </source>
</evidence>
<evidence type="ECO:0000256" key="10">
    <source>
        <dbReference type="ARBA" id="ARBA00022829"/>
    </source>
</evidence>
<comment type="similarity">
    <text evidence="4">Belongs to the DASH complex DUO1 family.</text>
</comment>
<feature type="transmembrane region" description="Helical" evidence="20">
    <location>
        <begin position="386"/>
        <end position="404"/>
    </location>
</feature>
<feature type="region of interest" description="Disordered" evidence="19">
    <location>
        <begin position="156"/>
        <end position="307"/>
    </location>
</feature>
<dbReference type="OrthoDB" id="5546837at2759"/>
<evidence type="ECO:0000256" key="14">
    <source>
        <dbReference type="ARBA" id="ARBA00023242"/>
    </source>
</evidence>
<evidence type="ECO:0000256" key="7">
    <source>
        <dbReference type="ARBA" id="ARBA00022618"/>
    </source>
</evidence>
<dbReference type="AlphaFoldDB" id="A0A1L9VP42"/>
<dbReference type="STRING" id="1160497.A0A1L9VP42"/>
<feature type="compositionally biased region" description="Low complexity" evidence="19">
    <location>
        <begin position="183"/>
        <end position="240"/>
    </location>
</feature>
<keyword evidence="20" id="KW-1133">Transmembrane helix</keyword>
<feature type="compositionally biased region" description="Basic and acidic residues" evidence="19">
    <location>
        <begin position="1"/>
        <end position="15"/>
    </location>
</feature>
<dbReference type="RefSeq" id="XP_022402396.1">
    <property type="nucleotide sequence ID" value="XM_022541915.1"/>
</dbReference>
<reference evidence="22" key="1">
    <citation type="journal article" date="2017" name="Genome Biol.">
        <title>Comparative genomics reveals high biological diversity and specific adaptations in the industrially and medically important fungal genus Aspergillus.</title>
        <authorList>
            <person name="de Vries R.P."/>
            <person name="Riley R."/>
            <person name="Wiebenga A."/>
            <person name="Aguilar-Osorio G."/>
            <person name="Amillis S."/>
            <person name="Uchima C.A."/>
            <person name="Anderluh G."/>
            <person name="Asadollahi M."/>
            <person name="Askin M."/>
            <person name="Barry K."/>
            <person name="Battaglia E."/>
            <person name="Bayram O."/>
            <person name="Benocci T."/>
            <person name="Braus-Stromeyer S.A."/>
            <person name="Caldana C."/>
            <person name="Canovas D."/>
            <person name="Cerqueira G.C."/>
            <person name="Chen F."/>
            <person name="Chen W."/>
            <person name="Choi C."/>
            <person name="Clum A."/>
            <person name="Dos Santos R.A."/>
            <person name="Damasio A.R."/>
            <person name="Diallinas G."/>
            <person name="Emri T."/>
            <person name="Fekete E."/>
            <person name="Flipphi M."/>
            <person name="Freyberg S."/>
            <person name="Gallo A."/>
            <person name="Gournas C."/>
            <person name="Habgood R."/>
            <person name="Hainaut M."/>
            <person name="Harispe M.L."/>
            <person name="Henrissat B."/>
            <person name="Hilden K.S."/>
            <person name="Hope R."/>
            <person name="Hossain A."/>
            <person name="Karabika E."/>
            <person name="Karaffa L."/>
            <person name="Karanyi Z."/>
            <person name="Krasevec N."/>
            <person name="Kuo A."/>
            <person name="Kusch H."/>
            <person name="LaButti K."/>
            <person name="Lagendijk E.L."/>
            <person name="Lapidus A."/>
            <person name="Levasseur A."/>
            <person name="Lindquist E."/>
            <person name="Lipzen A."/>
            <person name="Logrieco A.F."/>
            <person name="MacCabe A."/>
            <person name="Maekelae M.R."/>
            <person name="Malavazi I."/>
            <person name="Melin P."/>
            <person name="Meyer V."/>
            <person name="Mielnichuk N."/>
            <person name="Miskei M."/>
            <person name="Molnar A.P."/>
            <person name="Mule G."/>
            <person name="Ngan C.Y."/>
            <person name="Orejas M."/>
            <person name="Orosz E."/>
            <person name="Ouedraogo J.P."/>
            <person name="Overkamp K.M."/>
            <person name="Park H.-S."/>
            <person name="Perrone G."/>
            <person name="Piumi F."/>
            <person name="Punt P.J."/>
            <person name="Ram A.F."/>
            <person name="Ramon A."/>
            <person name="Rauscher S."/>
            <person name="Record E."/>
            <person name="Riano-Pachon D.M."/>
            <person name="Robert V."/>
            <person name="Roehrig J."/>
            <person name="Ruller R."/>
            <person name="Salamov A."/>
            <person name="Salih N.S."/>
            <person name="Samson R.A."/>
            <person name="Sandor E."/>
            <person name="Sanguinetti M."/>
            <person name="Schuetze T."/>
            <person name="Sepcic K."/>
            <person name="Shelest E."/>
            <person name="Sherlock G."/>
            <person name="Sophianopoulou V."/>
            <person name="Squina F.M."/>
            <person name="Sun H."/>
            <person name="Susca A."/>
            <person name="Todd R.B."/>
            <person name="Tsang A."/>
            <person name="Unkles S.E."/>
            <person name="van de Wiele N."/>
            <person name="van Rossen-Uffink D."/>
            <person name="Oliveira J.V."/>
            <person name="Vesth T.C."/>
            <person name="Visser J."/>
            <person name="Yu J.-H."/>
            <person name="Zhou M."/>
            <person name="Andersen M.R."/>
            <person name="Archer D.B."/>
            <person name="Baker S.E."/>
            <person name="Benoit I."/>
            <person name="Brakhage A.A."/>
            <person name="Braus G.H."/>
            <person name="Fischer R."/>
            <person name="Frisvad J.C."/>
            <person name="Goldman G.H."/>
            <person name="Houbraken J."/>
            <person name="Oakley B."/>
            <person name="Pocsi I."/>
            <person name="Scazzocchio C."/>
            <person name="Seiboth B."/>
            <person name="vanKuyk P.A."/>
            <person name="Wortman J."/>
            <person name="Dyer P.S."/>
            <person name="Grigoriev I.V."/>
        </authorList>
    </citation>
    <scope>NUCLEOTIDE SEQUENCE [LARGE SCALE GENOMIC DNA]</scope>
    <source>
        <strain evidence="22">CBS 516.65</strain>
    </source>
</reference>
<keyword evidence="22" id="KW-1185">Reference proteome</keyword>
<sequence>MAFRSAAEEMDKLQLSDEDTEDLWDSPSKRGNKNVNPKIPRDHGSPTPEPRPFLDDGGTMFDRQGSREAALQNELQSVRNINDVIEGLLSSLDQAKGNMDTVSRTVSSAATLLNTWTRILSQTEHNQRLILNPNWQGATQDAADMENEAIIKQQAAERREQELQRQREAATRRAEEDARKRAQPTTRSTRGTTTTSRGRVRSTGLGRTPSVSYSSTGSSASRTAAATRGSTTGSTMTTRRPINTMDFAPYQDESPEVERALSPPPNNHLRSPQSPRVAGPLPSPSHFANEGQYTTQSGGLGNTGGLGPDVEGGRLNLGAFDTSLPIRMDYEAMLAYLLLPPAGGVFLLVFEHKSDYVRFHAWQSSMLFTAIFIFHLILSFSSFLSWLLFICDLALIAFLSLRAYRDVDTLEHFEVPVFGRLANSFVDDE</sequence>
<keyword evidence="16" id="KW-0137">Centromere</keyword>
<dbReference type="GO" id="GO:0042729">
    <property type="term" value="C:DASH complex"/>
    <property type="evidence" value="ECO:0007669"/>
    <property type="project" value="InterPro"/>
</dbReference>
<dbReference type="Proteomes" id="UP000184300">
    <property type="component" value="Unassembled WGS sequence"/>
</dbReference>
<evidence type="ECO:0000256" key="12">
    <source>
        <dbReference type="ARBA" id="ARBA00023054"/>
    </source>
</evidence>
<dbReference type="GO" id="GO:0051301">
    <property type="term" value="P:cell division"/>
    <property type="evidence" value="ECO:0007669"/>
    <property type="project" value="UniProtKB-KW"/>
</dbReference>
<organism evidence="21 22">
    <name type="scientific">Aspergillus glaucus CBS 516.65</name>
    <dbReference type="NCBI Taxonomy" id="1160497"/>
    <lineage>
        <taxon>Eukaryota</taxon>
        <taxon>Fungi</taxon>
        <taxon>Dikarya</taxon>
        <taxon>Ascomycota</taxon>
        <taxon>Pezizomycotina</taxon>
        <taxon>Eurotiomycetes</taxon>
        <taxon>Eurotiomycetidae</taxon>
        <taxon>Eurotiales</taxon>
        <taxon>Aspergillaceae</taxon>
        <taxon>Aspergillus</taxon>
        <taxon>Aspergillus subgen. Aspergillus</taxon>
    </lineage>
</organism>
<dbReference type="InterPro" id="IPR013960">
    <property type="entry name" value="DASH_Duo1"/>
</dbReference>
<evidence type="ECO:0000256" key="13">
    <source>
        <dbReference type="ARBA" id="ARBA00023212"/>
    </source>
</evidence>
<keyword evidence="14" id="KW-0539">Nucleus</keyword>
<feature type="transmembrane region" description="Helical" evidence="20">
    <location>
        <begin position="333"/>
        <end position="350"/>
    </location>
</feature>
<dbReference type="Pfam" id="PF08651">
    <property type="entry name" value="DASH_Duo1"/>
    <property type="match status" value="1"/>
</dbReference>
<evidence type="ECO:0000313" key="22">
    <source>
        <dbReference type="Proteomes" id="UP000184300"/>
    </source>
</evidence>
<dbReference type="GeneID" id="34458176"/>
<name>A0A1L9VP42_ASPGL</name>
<feature type="compositionally biased region" description="Gly residues" evidence="19">
    <location>
        <begin position="298"/>
        <end position="307"/>
    </location>
</feature>
<keyword evidence="7" id="KW-0132">Cell division</keyword>
<feature type="compositionally biased region" description="Basic and acidic residues" evidence="19">
    <location>
        <begin position="156"/>
        <end position="180"/>
    </location>
</feature>
<evidence type="ECO:0000256" key="5">
    <source>
        <dbReference type="ARBA" id="ARBA00022454"/>
    </source>
</evidence>
<evidence type="ECO:0000256" key="2">
    <source>
        <dbReference type="ARBA" id="ARBA00004186"/>
    </source>
</evidence>
<dbReference type="PANTHER" id="PTHR28216:SF1">
    <property type="entry name" value="DASH COMPLEX SUBUNIT DUO1"/>
    <property type="match status" value="1"/>
</dbReference>
<keyword evidence="12" id="KW-0175">Coiled coil</keyword>
<comment type="subcellular location">
    <subcellularLocation>
        <location evidence="3">Chromosome</location>
        <location evidence="3">Centromere</location>
        <location evidence="3">Kinetochore</location>
    </subcellularLocation>
    <subcellularLocation>
        <location evidence="2">Cytoplasm</location>
        <location evidence="2">Cytoskeleton</location>
        <location evidence="2">Spindle</location>
    </subcellularLocation>
    <subcellularLocation>
        <location evidence="1">Nucleus</location>
    </subcellularLocation>
</comment>
<dbReference type="EMBL" id="KV878894">
    <property type="protein sequence ID" value="OJJ85698.1"/>
    <property type="molecule type" value="Genomic_DNA"/>
</dbReference>
<keyword evidence="11" id="KW-0995">Kinetochore</keyword>
<keyword evidence="9" id="KW-0498">Mitosis</keyword>
<keyword evidence="6" id="KW-0963">Cytoplasm</keyword>
<evidence type="ECO:0000313" key="21">
    <source>
        <dbReference type="EMBL" id="OJJ85698.1"/>
    </source>
</evidence>
<evidence type="ECO:0000256" key="3">
    <source>
        <dbReference type="ARBA" id="ARBA00004629"/>
    </source>
</evidence>
<evidence type="ECO:0000256" key="17">
    <source>
        <dbReference type="ARBA" id="ARBA00044152"/>
    </source>
</evidence>
<dbReference type="VEuPathDB" id="FungiDB:ASPGLDRAFT_147227"/>
<keyword evidence="5" id="KW-0158">Chromosome</keyword>
<evidence type="ECO:0000256" key="18">
    <source>
        <dbReference type="ARBA" id="ARBA00044358"/>
    </source>
</evidence>
<evidence type="ECO:0000256" key="8">
    <source>
        <dbReference type="ARBA" id="ARBA00022701"/>
    </source>
</evidence>
<protein>
    <recommendedName>
        <fullName evidence="17">DASH complex subunit DUO1</fullName>
    </recommendedName>
    <alternativeName>
        <fullName evidence="18">Outer kinetochore protein DUO1</fullName>
    </alternativeName>
</protein>
<keyword evidence="10" id="KW-0159">Chromosome partition</keyword>
<dbReference type="GO" id="GO:0005874">
    <property type="term" value="C:microtubule"/>
    <property type="evidence" value="ECO:0007669"/>
    <property type="project" value="UniProtKB-KW"/>
</dbReference>
<evidence type="ECO:0000256" key="15">
    <source>
        <dbReference type="ARBA" id="ARBA00023306"/>
    </source>
</evidence>